<accession>A0A8J6BPR5</accession>
<reference evidence="2" key="2">
    <citation type="submission" date="2021-02" db="EMBL/GenBank/DDBJ databases">
        <authorList>
            <person name="Kimball J.A."/>
            <person name="Haas M.W."/>
            <person name="Macchietto M."/>
            <person name="Kono T."/>
            <person name="Duquette J."/>
            <person name="Shao M."/>
        </authorList>
    </citation>
    <scope>NUCLEOTIDE SEQUENCE</scope>
    <source>
        <tissue evidence="2">Fresh leaf tissue</tissue>
    </source>
</reference>
<dbReference type="EMBL" id="JAAALK010000081">
    <property type="protein sequence ID" value="KAG8089110.1"/>
    <property type="molecule type" value="Genomic_DNA"/>
</dbReference>
<sequence>MKARLVQQPKPSMRWSFRHRSSGDANDVACSSGSQAAPRLRFLLGQGGRGAAQRGGDIGAPTMRGSASVKLGERVPYQI</sequence>
<dbReference type="Proteomes" id="UP000729402">
    <property type="component" value="Unassembled WGS sequence"/>
</dbReference>
<protein>
    <submittedName>
        <fullName evidence="2">Uncharacterized protein</fullName>
    </submittedName>
</protein>
<evidence type="ECO:0000256" key="1">
    <source>
        <dbReference type="SAM" id="MobiDB-lite"/>
    </source>
</evidence>
<evidence type="ECO:0000313" key="3">
    <source>
        <dbReference type="Proteomes" id="UP000729402"/>
    </source>
</evidence>
<dbReference type="AlphaFoldDB" id="A0A8J6BPR5"/>
<comment type="caution">
    <text evidence="2">The sequence shown here is derived from an EMBL/GenBank/DDBJ whole genome shotgun (WGS) entry which is preliminary data.</text>
</comment>
<proteinExistence type="predicted"/>
<organism evidence="2 3">
    <name type="scientific">Zizania palustris</name>
    <name type="common">Northern wild rice</name>
    <dbReference type="NCBI Taxonomy" id="103762"/>
    <lineage>
        <taxon>Eukaryota</taxon>
        <taxon>Viridiplantae</taxon>
        <taxon>Streptophyta</taxon>
        <taxon>Embryophyta</taxon>
        <taxon>Tracheophyta</taxon>
        <taxon>Spermatophyta</taxon>
        <taxon>Magnoliopsida</taxon>
        <taxon>Liliopsida</taxon>
        <taxon>Poales</taxon>
        <taxon>Poaceae</taxon>
        <taxon>BOP clade</taxon>
        <taxon>Oryzoideae</taxon>
        <taxon>Oryzeae</taxon>
        <taxon>Zizaniinae</taxon>
        <taxon>Zizania</taxon>
    </lineage>
</organism>
<evidence type="ECO:0000313" key="2">
    <source>
        <dbReference type="EMBL" id="KAG8089110.1"/>
    </source>
</evidence>
<gene>
    <name evidence="2" type="ORF">GUJ93_ZPchr0011g27036</name>
</gene>
<feature type="region of interest" description="Disordered" evidence="1">
    <location>
        <begin position="1"/>
        <end position="31"/>
    </location>
</feature>
<reference evidence="2" key="1">
    <citation type="journal article" date="2021" name="bioRxiv">
        <title>Whole Genome Assembly and Annotation of Northern Wild Rice, Zizania palustris L., Supports a Whole Genome Duplication in the Zizania Genus.</title>
        <authorList>
            <person name="Haas M."/>
            <person name="Kono T."/>
            <person name="Macchietto M."/>
            <person name="Millas R."/>
            <person name="McGilp L."/>
            <person name="Shao M."/>
            <person name="Duquette J."/>
            <person name="Hirsch C.N."/>
            <person name="Kimball J."/>
        </authorList>
    </citation>
    <scope>NUCLEOTIDE SEQUENCE</scope>
    <source>
        <tissue evidence="2">Fresh leaf tissue</tissue>
    </source>
</reference>
<name>A0A8J6BPR5_ZIZPA</name>
<keyword evidence="3" id="KW-1185">Reference proteome</keyword>